<organism evidence="2 3">
    <name type="scientific">Polaromonas aquatica</name>
    <dbReference type="NCBI Taxonomy" id="332657"/>
    <lineage>
        <taxon>Bacteria</taxon>
        <taxon>Pseudomonadati</taxon>
        <taxon>Pseudomonadota</taxon>
        <taxon>Betaproteobacteria</taxon>
        <taxon>Burkholderiales</taxon>
        <taxon>Comamonadaceae</taxon>
        <taxon>Polaromonas</taxon>
    </lineage>
</organism>
<evidence type="ECO:0000256" key="1">
    <source>
        <dbReference type="SAM" id="MobiDB-lite"/>
    </source>
</evidence>
<accession>A0ABW1TVP3</accession>
<reference evidence="3" key="1">
    <citation type="journal article" date="2019" name="Int. J. Syst. Evol. Microbiol.">
        <title>The Global Catalogue of Microorganisms (GCM) 10K type strain sequencing project: providing services to taxonomists for standard genome sequencing and annotation.</title>
        <authorList>
            <consortium name="The Broad Institute Genomics Platform"/>
            <consortium name="The Broad Institute Genome Sequencing Center for Infectious Disease"/>
            <person name="Wu L."/>
            <person name="Ma J."/>
        </authorList>
    </citation>
    <scope>NUCLEOTIDE SEQUENCE [LARGE SCALE GENOMIC DNA]</scope>
    <source>
        <strain evidence="3">CCUG 39402</strain>
    </source>
</reference>
<feature type="region of interest" description="Disordered" evidence="1">
    <location>
        <begin position="1"/>
        <end position="55"/>
    </location>
</feature>
<feature type="compositionally biased region" description="Basic residues" evidence="1">
    <location>
        <begin position="30"/>
        <end position="40"/>
    </location>
</feature>
<feature type="compositionally biased region" description="Low complexity" evidence="1">
    <location>
        <begin position="41"/>
        <end position="52"/>
    </location>
</feature>
<protein>
    <submittedName>
        <fullName evidence="2">Uncharacterized protein</fullName>
    </submittedName>
</protein>
<name>A0ABW1TVP3_9BURK</name>
<feature type="compositionally biased region" description="Low complexity" evidence="1">
    <location>
        <begin position="1"/>
        <end position="29"/>
    </location>
</feature>
<dbReference type="Proteomes" id="UP001596270">
    <property type="component" value="Unassembled WGS sequence"/>
</dbReference>
<sequence length="134" mass="14112">MATAKKASATPKTAAKPKAAPANPPVSKAPVRKASAKKLPAKAPQAKKAAVAKPEKIEKPKKAKLVRDSFTIPKTEYVVLDELKQRAAKLTRPAKKSELLRAGIKLLASLSDAAFLTALEQVPAIKTGRPTLGS</sequence>
<evidence type="ECO:0000313" key="2">
    <source>
        <dbReference type="EMBL" id="MFC6280566.1"/>
    </source>
</evidence>
<keyword evidence="3" id="KW-1185">Reference proteome</keyword>
<dbReference type="EMBL" id="JBHSRS010000013">
    <property type="protein sequence ID" value="MFC6280566.1"/>
    <property type="molecule type" value="Genomic_DNA"/>
</dbReference>
<evidence type="ECO:0000313" key="3">
    <source>
        <dbReference type="Proteomes" id="UP001596270"/>
    </source>
</evidence>
<proteinExistence type="predicted"/>
<dbReference type="RefSeq" id="WP_371437791.1">
    <property type="nucleotide sequence ID" value="NZ_JBHSRS010000013.1"/>
</dbReference>
<comment type="caution">
    <text evidence="2">The sequence shown here is derived from an EMBL/GenBank/DDBJ whole genome shotgun (WGS) entry which is preliminary data.</text>
</comment>
<gene>
    <name evidence="2" type="ORF">ACFQND_04900</name>
</gene>